<dbReference type="AlphaFoldDB" id="A0A9Q3GLK2"/>
<evidence type="ECO:0000313" key="3">
    <source>
        <dbReference type="Proteomes" id="UP000765509"/>
    </source>
</evidence>
<organism evidence="2 3">
    <name type="scientific">Austropuccinia psidii MF-1</name>
    <dbReference type="NCBI Taxonomy" id="1389203"/>
    <lineage>
        <taxon>Eukaryota</taxon>
        <taxon>Fungi</taxon>
        <taxon>Dikarya</taxon>
        <taxon>Basidiomycota</taxon>
        <taxon>Pucciniomycotina</taxon>
        <taxon>Pucciniomycetes</taxon>
        <taxon>Pucciniales</taxon>
        <taxon>Sphaerophragmiaceae</taxon>
        <taxon>Austropuccinia</taxon>
    </lineage>
</organism>
<protein>
    <submittedName>
        <fullName evidence="2">Uncharacterized protein</fullName>
    </submittedName>
</protein>
<dbReference type="EMBL" id="AVOT02002743">
    <property type="protein sequence ID" value="MBW0471385.1"/>
    <property type="molecule type" value="Genomic_DNA"/>
</dbReference>
<feature type="region of interest" description="Disordered" evidence="1">
    <location>
        <begin position="26"/>
        <end position="80"/>
    </location>
</feature>
<dbReference type="Proteomes" id="UP000765509">
    <property type="component" value="Unassembled WGS sequence"/>
</dbReference>
<keyword evidence="3" id="KW-1185">Reference proteome</keyword>
<proteinExistence type="predicted"/>
<accession>A0A9Q3GLK2</accession>
<evidence type="ECO:0000256" key="1">
    <source>
        <dbReference type="SAM" id="MobiDB-lite"/>
    </source>
</evidence>
<reference evidence="2" key="1">
    <citation type="submission" date="2021-03" db="EMBL/GenBank/DDBJ databases">
        <title>Draft genome sequence of rust myrtle Austropuccinia psidii MF-1, a brazilian biotype.</title>
        <authorList>
            <person name="Quecine M.C."/>
            <person name="Pachon D.M.R."/>
            <person name="Bonatelli M.L."/>
            <person name="Correr F.H."/>
            <person name="Franceschini L.M."/>
            <person name="Leite T.F."/>
            <person name="Margarido G.R.A."/>
            <person name="Almeida C.A."/>
            <person name="Ferrarezi J.A."/>
            <person name="Labate C.A."/>
        </authorList>
    </citation>
    <scope>NUCLEOTIDE SEQUENCE</scope>
    <source>
        <strain evidence="2">MF-1</strain>
    </source>
</reference>
<evidence type="ECO:0000313" key="2">
    <source>
        <dbReference type="EMBL" id="MBW0471385.1"/>
    </source>
</evidence>
<gene>
    <name evidence="2" type="ORF">O181_011100</name>
</gene>
<sequence>MDSSYSSFFNNNSASMINHWIEKKFPNSPPALKSKTPLDTPPDWHSPSYFQSPPDLRSTTPCDTPEDWHGSSNFPSPPALKKINDDEFSSQYIAQESPPALEPLNDNNSSENFENNSSPAIFIEESITIISFDNSSHLTSFPNIPIAFKSSALLSAFNYTMDSSSPHIKIESPTLFQPSSPAFSLDSKFKFLWSIKLEDTSSALDEMDSPPSIFHLQLPPMNKMLMKSKSWIPPCPPSKFPM</sequence>
<name>A0A9Q3GLK2_9BASI</name>
<comment type="caution">
    <text evidence="2">The sequence shown here is derived from an EMBL/GenBank/DDBJ whole genome shotgun (WGS) entry which is preliminary data.</text>
</comment>